<feature type="transmembrane region" description="Helical" evidence="7">
    <location>
        <begin position="109"/>
        <end position="132"/>
    </location>
</feature>
<dbReference type="PANTHER" id="PTHR43744">
    <property type="entry name" value="ABC TRANSPORTER PERMEASE PROTEIN MG189-RELATED-RELATED"/>
    <property type="match status" value="1"/>
</dbReference>
<keyword evidence="6 7" id="KW-0472">Membrane</keyword>
<comment type="caution">
    <text evidence="9">The sequence shown here is derived from an EMBL/GenBank/DDBJ whole genome shotgun (WGS) entry which is preliminary data.</text>
</comment>
<dbReference type="EMBL" id="QGQD01000068">
    <property type="protein sequence ID" value="TLC99612.1"/>
    <property type="molecule type" value="Genomic_DNA"/>
</dbReference>
<keyword evidence="10" id="KW-1185">Reference proteome</keyword>
<keyword evidence="3" id="KW-1003">Cell membrane</keyword>
<evidence type="ECO:0000256" key="4">
    <source>
        <dbReference type="ARBA" id="ARBA00022692"/>
    </source>
</evidence>
<dbReference type="SUPFAM" id="SSF161098">
    <property type="entry name" value="MetI-like"/>
    <property type="match status" value="1"/>
</dbReference>
<evidence type="ECO:0000256" key="3">
    <source>
        <dbReference type="ARBA" id="ARBA00022475"/>
    </source>
</evidence>
<dbReference type="Pfam" id="PF00528">
    <property type="entry name" value="BPD_transp_1"/>
    <property type="match status" value="1"/>
</dbReference>
<sequence length="276" mass="31083">MNTKKKANMLLIAKEIFFWVLALIVIVPFLIVIFNAFKTKPESINMELTLPAKLHWENFKEVWVTGNIPRSYCNSFIISITSVTVSVLFSSLCAFVLSRSRTKWNKILYVYFAMGLMFPVSMVTIVKVLRVLHLYNSLAGVIILFIALILPMSIFLFYGFVSGIPKELDEAAVIDGAGAFRVFFQVIFPLLKPAAVTVFMINFLNTWNDFTVPLYVLPDPDKAVIVQQVYNFYGTYTANWNLVSVTILFAILPVMVVYLVGQKFIISGMVAGAVKG</sequence>
<evidence type="ECO:0000313" key="9">
    <source>
        <dbReference type="EMBL" id="TLC99612.1"/>
    </source>
</evidence>
<dbReference type="AlphaFoldDB" id="A0A4U8Q6B7"/>
<dbReference type="STRING" id="180332.GCA_000797495_01622"/>
<keyword evidence="2 7" id="KW-0813">Transport</keyword>
<organism evidence="9 10">
    <name type="scientific">Robinsoniella peoriensis</name>
    <dbReference type="NCBI Taxonomy" id="180332"/>
    <lineage>
        <taxon>Bacteria</taxon>
        <taxon>Bacillati</taxon>
        <taxon>Bacillota</taxon>
        <taxon>Clostridia</taxon>
        <taxon>Lachnospirales</taxon>
        <taxon>Lachnospiraceae</taxon>
        <taxon>Robinsoniella</taxon>
    </lineage>
</organism>
<protein>
    <submittedName>
        <fullName evidence="9">L-arabinose transport system permease protein AraQ</fullName>
    </submittedName>
</protein>
<feature type="transmembrane region" description="Helical" evidence="7">
    <location>
        <begin position="76"/>
        <end position="97"/>
    </location>
</feature>
<evidence type="ECO:0000313" key="10">
    <source>
        <dbReference type="Proteomes" id="UP000306509"/>
    </source>
</evidence>
<feature type="transmembrane region" description="Helical" evidence="7">
    <location>
        <begin position="240"/>
        <end position="260"/>
    </location>
</feature>
<comment type="similarity">
    <text evidence="7">Belongs to the binding-protein-dependent transport system permease family.</text>
</comment>
<dbReference type="RefSeq" id="WP_027292120.1">
    <property type="nucleotide sequence ID" value="NZ_CABMJZ010000106.1"/>
</dbReference>
<evidence type="ECO:0000259" key="8">
    <source>
        <dbReference type="PROSITE" id="PS50928"/>
    </source>
</evidence>
<dbReference type="GO" id="GO:0055085">
    <property type="term" value="P:transmembrane transport"/>
    <property type="evidence" value="ECO:0007669"/>
    <property type="project" value="InterPro"/>
</dbReference>
<dbReference type="InterPro" id="IPR035906">
    <property type="entry name" value="MetI-like_sf"/>
</dbReference>
<feature type="transmembrane region" description="Helical" evidence="7">
    <location>
        <begin position="16"/>
        <end position="37"/>
    </location>
</feature>
<dbReference type="Gene3D" id="1.10.3720.10">
    <property type="entry name" value="MetI-like"/>
    <property type="match status" value="1"/>
</dbReference>
<dbReference type="Proteomes" id="UP000306509">
    <property type="component" value="Unassembled WGS sequence"/>
</dbReference>
<evidence type="ECO:0000256" key="1">
    <source>
        <dbReference type="ARBA" id="ARBA00004651"/>
    </source>
</evidence>
<dbReference type="PROSITE" id="PS50928">
    <property type="entry name" value="ABC_TM1"/>
    <property type="match status" value="1"/>
</dbReference>
<evidence type="ECO:0000256" key="7">
    <source>
        <dbReference type="RuleBase" id="RU363032"/>
    </source>
</evidence>
<accession>A0A4U8Q6B7</accession>
<evidence type="ECO:0000256" key="2">
    <source>
        <dbReference type="ARBA" id="ARBA00022448"/>
    </source>
</evidence>
<reference evidence="9 10" key="1">
    <citation type="journal article" date="2019" name="Anaerobe">
        <title>Detection of Robinsoniella peoriensis in multiple bone samples of a trauma patient.</title>
        <authorList>
            <person name="Schrottner P."/>
            <person name="Hartwich K."/>
            <person name="Bunk B."/>
            <person name="Schober I."/>
            <person name="Helbig S."/>
            <person name="Rudolph W.W."/>
            <person name="Gunzer F."/>
        </authorList>
    </citation>
    <scope>NUCLEOTIDE SEQUENCE [LARGE SCALE GENOMIC DNA]</scope>
    <source>
        <strain evidence="9 10">DSM 106044</strain>
    </source>
</reference>
<dbReference type="InterPro" id="IPR000515">
    <property type="entry name" value="MetI-like"/>
</dbReference>
<dbReference type="GO" id="GO:0005886">
    <property type="term" value="C:plasma membrane"/>
    <property type="evidence" value="ECO:0007669"/>
    <property type="project" value="UniProtKB-SubCell"/>
</dbReference>
<proteinExistence type="inferred from homology"/>
<keyword evidence="5 7" id="KW-1133">Transmembrane helix</keyword>
<feature type="domain" description="ABC transmembrane type-1" evidence="8">
    <location>
        <begin position="72"/>
        <end position="261"/>
    </location>
</feature>
<feature type="transmembrane region" description="Helical" evidence="7">
    <location>
        <begin position="138"/>
        <end position="161"/>
    </location>
</feature>
<comment type="subcellular location">
    <subcellularLocation>
        <location evidence="1 7">Cell membrane</location>
        <topology evidence="1 7">Multi-pass membrane protein</topology>
    </subcellularLocation>
</comment>
<feature type="transmembrane region" description="Helical" evidence="7">
    <location>
        <begin position="182"/>
        <end position="204"/>
    </location>
</feature>
<gene>
    <name evidence="9" type="primary">araQ_55</name>
    <name evidence="9" type="ORF">DSM106044_03563</name>
</gene>
<dbReference type="PANTHER" id="PTHR43744:SF3">
    <property type="entry name" value="LACTOSE TRANSPORT SYSTEM PERMEASE PROTEIN LACG"/>
    <property type="match status" value="1"/>
</dbReference>
<evidence type="ECO:0000256" key="5">
    <source>
        <dbReference type="ARBA" id="ARBA00022989"/>
    </source>
</evidence>
<keyword evidence="4 7" id="KW-0812">Transmembrane</keyword>
<dbReference type="CDD" id="cd06261">
    <property type="entry name" value="TM_PBP2"/>
    <property type="match status" value="1"/>
</dbReference>
<evidence type="ECO:0000256" key="6">
    <source>
        <dbReference type="ARBA" id="ARBA00023136"/>
    </source>
</evidence>
<name>A0A4U8Q6B7_9FIRM</name>